<dbReference type="SUPFAM" id="SSF52374">
    <property type="entry name" value="Nucleotidylyl transferase"/>
    <property type="match status" value="1"/>
</dbReference>
<evidence type="ECO:0000256" key="7">
    <source>
        <dbReference type="ARBA" id="ARBA00033323"/>
    </source>
</evidence>
<dbReference type="PANTHER" id="PTHR46264">
    <property type="entry name" value="TYROSINE-TRNA LIGASE"/>
    <property type="match status" value="1"/>
</dbReference>
<dbReference type="PRINTS" id="PR01040">
    <property type="entry name" value="TRNASYNTHTYR"/>
</dbReference>
<dbReference type="AlphaFoldDB" id="A0A075GE63"/>
<dbReference type="InterPro" id="IPR050489">
    <property type="entry name" value="Tyr-tRNA_synthase"/>
</dbReference>
<dbReference type="GO" id="GO:0005524">
    <property type="term" value="F:ATP binding"/>
    <property type="evidence" value="ECO:0007669"/>
    <property type="project" value="UniProtKB-KW"/>
</dbReference>
<dbReference type="EMBL" id="KF900587">
    <property type="protein sequence ID" value="AIF00302.1"/>
    <property type="molecule type" value="Genomic_DNA"/>
</dbReference>
<evidence type="ECO:0000313" key="10">
    <source>
        <dbReference type="EMBL" id="AIF00302.1"/>
    </source>
</evidence>
<evidence type="ECO:0000256" key="2">
    <source>
        <dbReference type="ARBA" id="ARBA00022598"/>
    </source>
</evidence>
<keyword evidence="5 9" id="KW-0648">Protein biosynthesis</keyword>
<evidence type="ECO:0000256" key="4">
    <source>
        <dbReference type="ARBA" id="ARBA00022840"/>
    </source>
</evidence>
<keyword evidence="6 9" id="KW-0030">Aminoacyl-tRNA synthetase</keyword>
<dbReference type="Gene3D" id="3.40.50.620">
    <property type="entry name" value="HUPs"/>
    <property type="match status" value="1"/>
</dbReference>
<dbReference type="GO" id="GO:0004831">
    <property type="term" value="F:tyrosine-tRNA ligase activity"/>
    <property type="evidence" value="ECO:0007669"/>
    <property type="project" value="UniProtKB-EC"/>
</dbReference>
<proteinExistence type="inferred from homology"/>
<sequence length="372" mass="40952">MSDKDPLSSLDEEGRSRISRMFSGCAEVVGVEHVASVISGDPSHSGDDQLVAYIGLEPSGKAHVAYMLLADAIRDMLDEGVNVIILLADWHAWVNDKFDRDMAKIAIAGEYLTETFRALLDNPPEGEEAGQLRFLSASELMDSGKYWERVLRCSKNMSLSRVRRTFSIMGRDEDSSDHDLAAFYYPALQAADIFELKVDIAFGGMDQRKAHMYMREVADRYDWTKATCIHTPMMSGLKGTGGRMDSFDHKMSKSDPGNSILLDDDHDSLRAKLKGAFLEVGNPSSPIFEIAQFIVLPKLGSITVSPDPKYGEPSTWDGLQDFVDAVSDGSIHPLDAKMAVADGLAEILAPVSQHFSQKPELLEAINRLTGSQ</sequence>
<accession>A0A075GE63</accession>
<gene>
    <name evidence="10" type="primary">YARS</name>
    <name evidence="10" type="synonym">tyrS</name>
</gene>
<dbReference type="GO" id="GO:0005737">
    <property type="term" value="C:cytoplasm"/>
    <property type="evidence" value="ECO:0007669"/>
    <property type="project" value="TreeGrafter"/>
</dbReference>
<dbReference type="EC" id="6.1.1.1" evidence="1"/>
<evidence type="ECO:0000256" key="8">
    <source>
        <dbReference type="ARBA" id="ARBA00048248"/>
    </source>
</evidence>
<evidence type="ECO:0000256" key="9">
    <source>
        <dbReference type="RuleBase" id="RU363036"/>
    </source>
</evidence>
<dbReference type="InterPro" id="IPR002307">
    <property type="entry name" value="Tyr-tRNA-ligase"/>
</dbReference>
<keyword evidence="2 9" id="KW-0436">Ligase</keyword>
<organism evidence="10">
    <name type="scientific">uncultured marine group II/III euryarchaeote KM3_12_H08</name>
    <dbReference type="NCBI Taxonomy" id="1457862"/>
    <lineage>
        <taxon>Archaea</taxon>
        <taxon>Methanobacteriati</taxon>
        <taxon>Methanobacteriota</taxon>
        <taxon>environmental samples</taxon>
    </lineage>
</organism>
<evidence type="ECO:0000256" key="1">
    <source>
        <dbReference type="ARBA" id="ARBA00013160"/>
    </source>
</evidence>
<comment type="similarity">
    <text evidence="9">Belongs to the class-I aminoacyl-tRNA synthetase family.</text>
</comment>
<evidence type="ECO:0000256" key="5">
    <source>
        <dbReference type="ARBA" id="ARBA00022917"/>
    </source>
</evidence>
<dbReference type="PANTHER" id="PTHR46264:SF4">
    <property type="entry name" value="TYROSINE--TRNA LIGASE, CYTOPLASMIC"/>
    <property type="match status" value="1"/>
</dbReference>
<dbReference type="InterPro" id="IPR023617">
    <property type="entry name" value="Tyr-tRNA-ligase_arc/euk-type"/>
</dbReference>
<comment type="catalytic activity">
    <reaction evidence="8">
        <text>tRNA(Tyr) + L-tyrosine + ATP = L-tyrosyl-tRNA(Tyr) + AMP + diphosphate + H(+)</text>
        <dbReference type="Rhea" id="RHEA:10220"/>
        <dbReference type="Rhea" id="RHEA-COMP:9706"/>
        <dbReference type="Rhea" id="RHEA-COMP:9707"/>
        <dbReference type="ChEBI" id="CHEBI:15378"/>
        <dbReference type="ChEBI" id="CHEBI:30616"/>
        <dbReference type="ChEBI" id="CHEBI:33019"/>
        <dbReference type="ChEBI" id="CHEBI:58315"/>
        <dbReference type="ChEBI" id="CHEBI:78442"/>
        <dbReference type="ChEBI" id="CHEBI:78536"/>
        <dbReference type="ChEBI" id="CHEBI:456215"/>
        <dbReference type="EC" id="6.1.1.1"/>
    </reaction>
</comment>
<keyword evidence="3 9" id="KW-0547">Nucleotide-binding</keyword>
<reference evidence="10" key="1">
    <citation type="journal article" date="2014" name="Genome Biol. Evol.">
        <title>Pangenome evidence for extensive interdomain horizontal transfer affecting lineage core and shell genes in uncultured planktonic thaumarchaeota and euryarchaeota.</title>
        <authorList>
            <person name="Deschamps P."/>
            <person name="Zivanovic Y."/>
            <person name="Moreira D."/>
            <person name="Rodriguez-Valera F."/>
            <person name="Lopez-Garcia P."/>
        </authorList>
    </citation>
    <scope>NUCLEOTIDE SEQUENCE</scope>
</reference>
<keyword evidence="4 9" id="KW-0067">ATP-binding</keyword>
<dbReference type="PIRSF" id="PIRSF006588">
    <property type="entry name" value="TyrRS_arch_euk"/>
    <property type="match status" value="1"/>
</dbReference>
<protein>
    <recommendedName>
        <fullName evidence="1">tyrosine--tRNA ligase</fullName>
        <ecNumber evidence="1">6.1.1.1</ecNumber>
    </recommendedName>
    <alternativeName>
        <fullName evidence="7">Tyrosyl-tRNA synthetase</fullName>
    </alternativeName>
</protein>
<dbReference type="GO" id="GO:0006437">
    <property type="term" value="P:tyrosyl-tRNA aminoacylation"/>
    <property type="evidence" value="ECO:0007669"/>
    <property type="project" value="InterPro"/>
</dbReference>
<dbReference type="InterPro" id="IPR002305">
    <property type="entry name" value="aa-tRNA-synth_Ic"/>
</dbReference>
<dbReference type="Gene3D" id="1.10.240.10">
    <property type="entry name" value="Tyrosyl-Transfer RNA Synthetase"/>
    <property type="match status" value="1"/>
</dbReference>
<dbReference type="NCBIfam" id="NF006330">
    <property type="entry name" value="PRK08560.1"/>
    <property type="match status" value="1"/>
</dbReference>
<name>A0A075GE63_9EURY</name>
<dbReference type="Pfam" id="PF00579">
    <property type="entry name" value="tRNA-synt_1b"/>
    <property type="match status" value="1"/>
</dbReference>
<evidence type="ECO:0000256" key="6">
    <source>
        <dbReference type="ARBA" id="ARBA00023146"/>
    </source>
</evidence>
<dbReference type="InterPro" id="IPR014729">
    <property type="entry name" value="Rossmann-like_a/b/a_fold"/>
</dbReference>
<evidence type="ECO:0000256" key="3">
    <source>
        <dbReference type="ARBA" id="ARBA00022741"/>
    </source>
</evidence>